<evidence type="ECO:0000256" key="2">
    <source>
        <dbReference type="ARBA" id="ARBA00023239"/>
    </source>
</evidence>
<dbReference type="EMBL" id="AUWY01000073">
    <property type="protein sequence ID" value="EQB32312.1"/>
    <property type="molecule type" value="Genomic_DNA"/>
</dbReference>
<dbReference type="PANTHER" id="PTHR34183">
    <property type="entry name" value="ENDOLYTIC PEPTIDOGLYCAN TRANSGLYCOSYLASE RLPA"/>
    <property type="match status" value="1"/>
</dbReference>
<evidence type="ECO:0000256" key="6">
    <source>
        <dbReference type="SAM" id="MobiDB-lite"/>
    </source>
</evidence>
<feature type="region of interest" description="Disordered" evidence="6">
    <location>
        <begin position="34"/>
        <end position="55"/>
    </location>
</feature>
<dbReference type="SUPFAM" id="SSF50685">
    <property type="entry name" value="Barwin-like endoglucanases"/>
    <property type="match status" value="1"/>
</dbReference>
<dbReference type="CDD" id="cd22268">
    <property type="entry name" value="DPBB_RlpA-like"/>
    <property type="match status" value="1"/>
</dbReference>
<dbReference type="GO" id="GO:0071555">
    <property type="term" value="P:cell wall organization"/>
    <property type="evidence" value="ECO:0007669"/>
    <property type="project" value="UniProtKB-KW"/>
</dbReference>
<dbReference type="GO" id="GO:0042834">
    <property type="term" value="F:peptidoglycan binding"/>
    <property type="evidence" value="ECO:0007669"/>
    <property type="project" value="InterPro"/>
</dbReference>
<dbReference type="Pfam" id="PF05036">
    <property type="entry name" value="SPOR"/>
    <property type="match status" value="1"/>
</dbReference>
<gene>
    <name evidence="4" type="primary">rlpA</name>
    <name evidence="9" type="ORF">M529_10005</name>
</gene>
<dbReference type="NCBIfam" id="TIGR00413">
    <property type="entry name" value="rlpA"/>
    <property type="match status" value="1"/>
</dbReference>
<dbReference type="PROSITE" id="PS51257">
    <property type="entry name" value="PROKAR_LIPOPROTEIN"/>
    <property type="match status" value="1"/>
</dbReference>
<proteinExistence type="inferred from homology"/>
<evidence type="ECO:0000256" key="3">
    <source>
        <dbReference type="ARBA" id="ARBA00023316"/>
    </source>
</evidence>
<dbReference type="PROSITE" id="PS51724">
    <property type="entry name" value="SPOR"/>
    <property type="match status" value="1"/>
</dbReference>
<dbReference type="Proteomes" id="UP000015523">
    <property type="component" value="Unassembled WGS sequence"/>
</dbReference>
<feature type="compositionally biased region" description="Low complexity" evidence="6">
    <location>
        <begin position="211"/>
        <end position="225"/>
    </location>
</feature>
<sequence length="314" mass="33412">MRFRWGCWQMRFVNNAWFWACGGSLLLAACGGGEEGPRPPAPTARPAPAPQAVADEPVRIGPPYQVGGVTYTPEDKLDYDEVGYAGWYGEELQGNETANGERFLPSAVTAAHRTLPMPSYVEVTALDTGRTILVRINDRGPFSNDRIIDLSRGAAEQLGIIGTGATPVRVRRVNPPEPEKALLRAHGRAPERLETPAPLLAVLRKRIVQPSPTAAASLPPAAQPARTPGKRPSAPAASVPPPSSGGYMVQVAAFSSRQRAEALARRIGAIAVEGGGVWRVRYGPYATRDAARAGVKQAAAKGFQNAPIMANDGR</sequence>
<keyword evidence="10" id="KW-1185">Reference proteome</keyword>
<evidence type="ECO:0000256" key="7">
    <source>
        <dbReference type="SAM" id="SignalP"/>
    </source>
</evidence>
<organism evidence="9 10">
    <name type="scientific">Sphingobium ummariense RL-3</name>
    <dbReference type="NCBI Taxonomy" id="1346791"/>
    <lineage>
        <taxon>Bacteria</taxon>
        <taxon>Pseudomonadati</taxon>
        <taxon>Pseudomonadota</taxon>
        <taxon>Alphaproteobacteria</taxon>
        <taxon>Sphingomonadales</taxon>
        <taxon>Sphingomonadaceae</taxon>
        <taxon>Sphingobium</taxon>
    </lineage>
</organism>
<keyword evidence="4" id="KW-0564">Palmitate</keyword>
<dbReference type="InterPro" id="IPR034718">
    <property type="entry name" value="RlpA"/>
</dbReference>
<comment type="function">
    <text evidence="4">Lytic transglycosylase with a strong preference for naked glycan strands that lack stem peptides.</text>
</comment>
<evidence type="ECO:0000256" key="5">
    <source>
        <dbReference type="RuleBase" id="RU003495"/>
    </source>
</evidence>
<dbReference type="EC" id="4.2.2.-" evidence="4"/>
<evidence type="ECO:0000256" key="4">
    <source>
        <dbReference type="HAMAP-Rule" id="MF_02071"/>
    </source>
</evidence>
<dbReference type="SUPFAM" id="SSF110997">
    <property type="entry name" value="Sporulation related repeat"/>
    <property type="match status" value="1"/>
</dbReference>
<protein>
    <recommendedName>
        <fullName evidence="4">Endolytic peptidoglycan transglycosylase RlpA</fullName>
        <ecNumber evidence="4">4.2.2.-</ecNumber>
    </recommendedName>
</protein>
<dbReference type="AlphaFoldDB" id="T0J661"/>
<evidence type="ECO:0000313" key="10">
    <source>
        <dbReference type="Proteomes" id="UP000015523"/>
    </source>
</evidence>
<comment type="similarity">
    <text evidence="4 5">Belongs to the RlpA family.</text>
</comment>
<dbReference type="STRING" id="1346791.M529_10005"/>
<evidence type="ECO:0000256" key="1">
    <source>
        <dbReference type="ARBA" id="ARBA00022729"/>
    </source>
</evidence>
<feature type="domain" description="SPOR" evidence="8">
    <location>
        <begin position="241"/>
        <end position="311"/>
    </location>
</feature>
<dbReference type="GO" id="GO:0009279">
    <property type="term" value="C:cell outer membrane"/>
    <property type="evidence" value="ECO:0007669"/>
    <property type="project" value="TreeGrafter"/>
</dbReference>
<evidence type="ECO:0000313" key="9">
    <source>
        <dbReference type="EMBL" id="EQB32312.1"/>
    </source>
</evidence>
<dbReference type="GO" id="GO:0000270">
    <property type="term" value="P:peptidoglycan metabolic process"/>
    <property type="evidence" value="ECO:0007669"/>
    <property type="project" value="UniProtKB-UniRule"/>
</dbReference>
<keyword evidence="4" id="KW-1003">Cell membrane</keyword>
<keyword evidence="1 7" id="KW-0732">Signal</keyword>
<dbReference type="Gene3D" id="3.30.70.1070">
    <property type="entry name" value="Sporulation related repeat"/>
    <property type="match status" value="1"/>
</dbReference>
<dbReference type="InterPro" id="IPR012997">
    <property type="entry name" value="RplA"/>
</dbReference>
<dbReference type="InterPro" id="IPR009009">
    <property type="entry name" value="RlpA-like_DPBB"/>
</dbReference>
<feature type="signal peptide" evidence="7">
    <location>
        <begin position="1"/>
        <end position="28"/>
    </location>
</feature>
<evidence type="ECO:0000259" key="8">
    <source>
        <dbReference type="PROSITE" id="PS51724"/>
    </source>
</evidence>
<keyword evidence="3 4" id="KW-0961">Cell wall biogenesis/degradation</keyword>
<feature type="region of interest" description="Disordered" evidence="6">
    <location>
        <begin position="211"/>
        <end position="243"/>
    </location>
</feature>
<dbReference type="GO" id="GO:0008932">
    <property type="term" value="F:lytic endotransglycosylase activity"/>
    <property type="evidence" value="ECO:0007669"/>
    <property type="project" value="UniProtKB-UniRule"/>
</dbReference>
<dbReference type="eggNOG" id="COG0797">
    <property type="taxonomic scope" value="Bacteria"/>
</dbReference>
<accession>T0J661</accession>
<reference evidence="9 10" key="1">
    <citation type="journal article" date="2013" name="Genome Announc.">
        <title>Draft Genome Sequence of Sphingobium ummariense Strain RL-3, a Hexachlorocyclohexane-Degrading Bacterium.</title>
        <authorList>
            <person name="Kohli P."/>
            <person name="Dua A."/>
            <person name="Sangwan N."/>
            <person name="Oldach P."/>
            <person name="Khurana J.P."/>
            <person name="Lal R."/>
        </authorList>
    </citation>
    <scope>NUCLEOTIDE SEQUENCE [LARGE SCALE GENOMIC DNA]</scope>
    <source>
        <strain evidence="9 10">RL-3</strain>
    </source>
</reference>
<comment type="caution">
    <text evidence="9">The sequence shown here is derived from an EMBL/GenBank/DDBJ whole genome shotgun (WGS) entry which is preliminary data.</text>
</comment>
<comment type="subcellular location">
    <subcellularLocation>
        <location evidence="4">Cell membrane</location>
        <topology evidence="4">Lipid-anchor</topology>
    </subcellularLocation>
</comment>
<dbReference type="HAMAP" id="MF_02071">
    <property type="entry name" value="RlpA"/>
    <property type="match status" value="1"/>
</dbReference>
<dbReference type="InterPro" id="IPR036908">
    <property type="entry name" value="RlpA-like_sf"/>
</dbReference>
<feature type="chain" id="PRO_5009992853" description="Endolytic peptidoglycan transglycosylase RlpA" evidence="7">
    <location>
        <begin position="29"/>
        <end position="314"/>
    </location>
</feature>
<keyword evidence="2 4" id="KW-0456">Lyase</keyword>
<name>T0J661_9SPHN</name>
<feature type="compositionally biased region" description="Pro residues" evidence="6">
    <location>
        <begin position="38"/>
        <end position="49"/>
    </location>
</feature>
<keyword evidence="4" id="KW-0449">Lipoprotein</keyword>
<dbReference type="InterPro" id="IPR007730">
    <property type="entry name" value="SPOR-like_dom"/>
</dbReference>
<dbReference type="PATRIC" id="fig|1346791.3.peg.1922"/>
<dbReference type="PANTHER" id="PTHR34183:SF1">
    <property type="entry name" value="ENDOLYTIC PEPTIDOGLYCAN TRANSGLYCOSYLASE RLPA"/>
    <property type="match status" value="1"/>
</dbReference>
<dbReference type="GO" id="GO:0005886">
    <property type="term" value="C:plasma membrane"/>
    <property type="evidence" value="ECO:0007669"/>
    <property type="project" value="UniProtKB-SubCell"/>
</dbReference>
<dbReference type="InterPro" id="IPR036680">
    <property type="entry name" value="SPOR-like_sf"/>
</dbReference>
<dbReference type="Pfam" id="PF03330">
    <property type="entry name" value="DPBB_1"/>
    <property type="match status" value="1"/>
</dbReference>
<dbReference type="Gene3D" id="2.40.40.10">
    <property type="entry name" value="RlpA-like domain"/>
    <property type="match status" value="1"/>
</dbReference>
<keyword evidence="4" id="KW-0472">Membrane</keyword>